<protein>
    <submittedName>
        <fullName evidence="2">Uncharacterized protein</fullName>
    </submittedName>
</protein>
<evidence type="ECO:0000256" key="1">
    <source>
        <dbReference type="SAM" id="Phobius"/>
    </source>
</evidence>
<dbReference type="EMBL" id="QJJX01000003">
    <property type="protein sequence ID" value="PXX24111.1"/>
    <property type="molecule type" value="Genomic_DNA"/>
</dbReference>
<dbReference type="AlphaFoldDB" id="A0A318IHI4"/>
<name>A0A318IHI4_9BACT</name>
<gene>
    <name evidence="2" type="ORF">EJ73_00352</name>
</gene>
<comment type="caution">
    <text evidence="2">The sequence shown here is derived from an EMBL/GenBank/DDBJ whole genome shotgun (WGS) entry which is preliminary data.</text>
</comment>
<dbReference type="RefSeq" id="WP_170116107.1">
    <property type="nucleotide sequence ID" value="NZ_BAIZ01000002.1"/>
</dbReference>
<dbReference type="GeneID" id="84899447"/>
<reference evidence="2 3" key="1">
    <citation type="submission" date="2018-05" db="EMBL/GenBank/DDBJ databases">
        <title>Genomic Encyclopedia of Type Strains, Phase I: the one thousand microbial genomes (KMG-I) project.</title>
        <authorList>
            <person name="Kyrpides N."/>
        </authorList>
    </citation>
    <scope>NUCLEOTIDE SEQUENCE [LARGE SCALE GENOMIC DNA]</scope>
    <source>
        <strain evidence="2 3">DSM 15611</strain>
    </source>
</reference>
<sequence>MSSVSHRELSAEERFKQRNLSWPARRRIIARVLFVVLSLIAVAVLAFAFWVHTVE</sequence>
<keyword evidence="3" id="KW-1185">Reference proteome</keyword>
<proteinExistence type="predicted"/>
<evidence type="ECO:0000313" key="2">
    <source>
        <dbReference type="EMBL" id="PXX24111.1"/>
    </source>
</evidence>
<dbReference type="Proteomes" id="UP000248314">
    <property type="component" value="Unassembled WGS sequence"/>
</dbReference>
<feature type="transmembrane region" description="Helical" evidence="1">
    <location>
        <begin position="28"/>
        <end position="51"/>
    </location>
</feature>
<accession>A0A318IHI4</accession>
<evidence type="ECO:0000313" key="3">
    <source>
        <dbReference type="Proteomes" id="UP000248314"/>
    </source>
</evidence>
<keyword evidence="1" id="KW-1133">Transmembrane helix</keyword>
<organism evidence="2 3">
    <name type="scientific">Hoylesella shahii DSM 15611 = JCM 12083</name>
    <dbReference type="NCBI Taxonomy" id="1122991"/>
    <lineage>
        <taxon>Bacteria</taxon>
        <taxon>Pseudomonadati</taxon>
        <taxon>Bacteroidota</taxon>
        <taxon>Bacteroidia</taxon>
        <taxon>Bacteroidales</taxon>
        <taxon>Prevotellaceae</taxon>
        <taxon>Hoylesella</taxon>
    </lineage>
</organism>
<keyword evidence="1" id="KW-0472">Membrane</keyword>
<keyword evidence="1" id="KW-0812">Transmembrane</keyword>